<dbReference type="Proteomes" id="UP000292282">
    <property type="component" value="Unassembled WGS sequence"/>
</dbReference>
<dbReference type="VEuPathDB" id="MicrosporidiaDB:CWI38_1625p0020"/>
<evidence type="ECO:0000256" key="1">
    <source>
        <dbReference type="ARBA" id="ARBA00012156"/>
    </source>
</evidence>
<dbReference type="PANTHER" id="PTHR11735:SF14">
    <property type="entry name" value="TRNA N6-ADENOSINE THREONYLCARBAMOYLTRANSFERASE"/>
    <property type="match status" value="1"/>
</dbReference>
<dbReference type="CDD" id="cd24132">
    <property type="entry name" value="ASKHA_NBD_OSGEP_like_euk"/>
    <property type="match status" value="1"/>
</dbReference>
<evidence type="ECO:0000256" key="9">
    <source>
        <dbReference type="HAMAP-Rule" id="MF_03180"/>
    </source>
</evidence>
<dbReference type="EMBL" id="PITJ01001148">
    <property type="protein sequence ID" value="TBT99991.1"/>
    <property type="molecule type" value="Genomic_DNA"/>
</dbReference>
<dbReference type="GO" id="GO:0046872">
    <property type="term" value="F:metal ion binding"/>
    <property type="evidence" value="ECO:0007669"/>
    <property type="project" value="UniProtKB-KW"/>
</dbReference>
<keyword evidence="4 9" id="KW-0819">tRNA processing</keyword>
<comment type="caution">
    <text evidence="9">Lacks conserved residue(s) required for the propagation of feature annotation.</text>
</comment>
<dbReference type="STRING" id="1176355.A0A4Q9LWA0"/>
<evidence type="ECO:0000256" key="3">
    <source>
        <dbReference type="ARBA" id="ARBA00022679"/>
    </source>
</evidence>
<evidence type="ECO:0000256" key="5">
    <source>
        <dbReference type="ARBA" id="ARBA00022723"/>
    </source>
</evidence>
<dbReference type="SUPFAM" id="SSF53067">
    <property type="entry name" value="Actin-like ATPase domain"/>
    <property type="match status" value="2"/>
</dbReference>
<evidence type="ECO:0000256" key="6">
    <source>
        <dbReference type="ARBA" id="ARBA00023315"/>
    </source>
</evidence>
<evidence type="ECO:0000256" key="7">
    <source>
        <dbReference type="ARBA" id="ARBA00030439"/>
    </source>
</evidence>
<dbReference type="EC" id="2.3.1.234" evidence="1"/>
<feature type="binding site" evidence="9">
    <location>
        <begin position="129"/>
        <end position="133"/>
    </location>
    <ligand>
        <name>substrate</name>
    </ligand>
</feature>
<protein>
    <recommendedName>
        <fullName evidence="1">N(6)-L-threonylcarbamoyladenine synthase</fullName>
        <ecNumber evidence="1">2.3.1.234</ecNumber>
    </recommendedName>
    <alternativeName>
        <fullName evidence="7">N6-L-threonylcarbamoyladenine synthase</fullName>
    </alternativeName>
</protein>
<proteinExistence type="inferred from homology"/>
<dbReference type="InterPro" id="IPR017861">
    <property type="entry name" value="KAE1/TsaD"/>
</dbReference>
<evidence type="ECO:0000256" key="8">
    <source>
        <dbReference type="ARBA" id="ARBA00048117"/>
    </source>
</evidence>
<dbReference type="AlphaFoldDB" id="A0A4Q9LWA0"/>
<evidence type="ECO:0000256" key="4">
    <source>
        <dbReference type="ARBA" id="ARBA00022694"/>
    </source>
</evidence>
<comment type="cofactor">
    <cofactor evidence="9">
        <name>a divalent metal cation</name>
        <dbReference type="ChEBI" id="CHEBI:60240"/>
    </cofactor>
    <text evidence="9">Binds 1 divalent metal cation per subunit.</text>
</comment>
<keyword evidence="3 9" id="KW-0808">Transferase</keyword>
<dbReference type="PANTHER" id="PTHR11735">
    <property type="entry name" value="TRNA N6-ADENOSINE THREONYLCARBAMOYLTRANSFERASE"/>
    <property type="match status" value="1"/>
</dbReference>
<dbReference type="OrthoDB" id="10254073at2759"/>
<evidence type="ECO:0000313" key="14">
    <source>
        <dbReference type="Proteomes" id="UP000292282"/>
    </source>
</evidence>
<evidence type="ECO:0000313" key="12">
    <source>
        <dbReference type="EMBL" id="TBU10657.1"/>
    </source>
</evidence>
<accession>A0A4Q9LWA0</accession>
<dbReference type="PROSITE" id="PS01016">
    <property type="entry name" value="GLYCOPROTEASE"/>
    <property type="match status" value="1"/>
</dbReference>
<comment type="similarity">
    <text evidence="9">Belongs to the KAE1 / TsaD family.</text>
</comment>
<dbReference type="PRINTS" id="PR00789">
    <property type="entry name" value="OSIALOPTASE"/>
</dbReference>
<dbReference type="Pfam" id="PF00814">
    <property type="entry name" value="TsaD"/>
    <property type="match status" value="1"/>
</dbReference>
<dbReference type="GO" id="GO:0002949">
    <property type="term" value="P:tRNA threonylcarbamoyladenosine modification"/>
    <property type="evidence" value="ECO:0007669"/>
    <property type="project" value="UniProtKB-UniRule"/>
</dbReference>
<dbReference type="HAMAP" id="MF_01446">
    <property type="entry name" value="Kae1"/>
    <property type="match status" value="1"/>
</dbReference>
<dbReference type="FunFam" id="3.30.420.40:FF:000038">
    <property type="entry name" value="Probable tRNA N6-adenosine threonylcarbamoyltransferase"/>
    <property type="match status" value="1"/>
</dbReference>
<dbReference type="GO" id="GO:0000408">
    <property type="term" value="C:EKC/KEOPS complex"/>
    <property type="evidence" value="ECO:0007669"/>
    <property type="project" value="InterPro"/>
</dbReference>
<feature type="binding site" evidence="9">
    <location>
        <position position="284"/>
    </location>
    <ligand>
        <name>substrate</name>
    </ligand>
</feature>
<comment type="catalytic activity">
    <reaction evidence="8 9">
        <text>L-threonylcarbamoyladenylate + adenosine(37) in tRNA = N(6)-L-threonylcarbamoyladenosine(37) in tRNA + AMP + H(+)</text>
        <dbReference type="Rhea" id="RHEA:37059"/>
        <dbReference type="Rhea" id="RHEA-COMP:10162"/>
        <dbReference type="Rhea" id="RHEA-COMP:10163"/>
        <dbReference type="ChEBI" id="CHEBI:15378"/>
        <dbReference type="ChEBI" id="CHEBI:73682"/>
        <dbReference type="ChEBI" id="CHEBI:74411"/>
        <dbReference type="ChEBI" id="CHEBI:74418"/>
        <dbReference type="ChEBI" id="CHEBI:456215"/>
        <dbReference type="EC" id="2.3.1.234"/>
    </reaction>
</comment>
<feature type="binding site" evidence="9">
    <location>
        <position position="191"/>
    </location>
    <ligand>
        <name>substrate</name>
    </ligand>
</feature>
<feature type="binding site" evidence="9">
    <location>
        <position position="176"/>
    </location>
    <ligand>
        <name>substrate</name>
    </ligand>
</feature>
<dbReference type="InterPro" id="IPR034680">
    <property type="entry name" value="Kae1_archaea_euk"/>
</dbReference>
<reference evidence="14 15" key="1">
    <citation type="submission" date="2017-12" db="EMBL/GenBank/DDBJ databases">
        <authorList>
            <person name="Pombert J.-F."/>
            <person name="Haag K.L."/>
            <person name="Ebert D."/>
        </authorList>
    </citation>
    <scope>NUCLEOTIDE SEQUENCE [LARGE SCALE GENOMIC DNA]</scope>
    <source>
        <strain evidence="11">FI-OER-3-3</strain>
        <strain evidence="13">IL-G-3</strain>
    </source>
</reference>
<dbReference type="NCBIfam" id="TIGR00329">
    <property type="entry name" value="gcp_kae1"/>
    <property type="match status" value="1"/>
</dbReference>
<gene>
    <name evidence="11" type="ORF">CWI37_1148p0010</name>
    <name evidence="13" type="ORF">CWI38_0560p0040</name>
    <name evidence="12" type="ORF">CWI38_1625p0020</name>
</gene>
<dbReference type="InterPro" id="IPR000905">
    <property type="entry name" value="Gcp-like_dom"/>
</dbReference>
<dbReference type="VEuPathDB" id="MicrosporidiaDB:CWI38_0560p0040"/>
<evidence type="ECO:0000259" key="10">
    <source>
        <dbReference type="Pfam" id="PF00814"/>
    </source>
</evidence>
<feature type="binding site" evidence="9">
    <location>
        <position position="129"/>
    </location>
    <ligand>
        <name>a divalent metal cation</name>
        <dbReference type="ChEBI" id="CHEBI:60240"/>
    </ligand>
</feature>
<feature type="binding site" evidence="9">
    <location>
        <position position="312"/>
    </location>
    <ligand>
        <name>a divalent metal cation</name>
        <dbReference type="ChEBI" id="CHEBI:60240"/>
    </ligand>
</feature>
<sequence length="353" mass="39722">MYILAIEGSCNKLGIGILYKDKILSNLRRTYNAPDTTGCIPSLIGVHHRKEILTLLEESLKVANITLNEISIFCYTRGPGISAPLIICATVARTLAYLYDKPLIPVNHCIAHIEMGRLITKMINPVILYVSGGNNQLISYKSENIYDEKSGEVIKKSKRYKIFGETIDIAVGSFLDRMARVLNLPNNPSPGYNIMKRAELSNNYIKLPYSVKGMDVSFSGILTHCIGIVENKKRSKTEDFDSFVNDMCYSIQETVFSALVEITERALSFIGCNEVLIVGGVGCNIRLQEMMAQMLKDRNGKLGCMDERYCIDNGAMIGYTGYLMYESGERFLKEECDVTQRFRTDSVEVTWRE</sequence>
<dbReference type="EMBL" id="PITK01001625">
    <property type="protein sequence ID" value="TBU10657.1"/>
    <property type="molecule type" value="Genomic_DNA"/>
</dbReference>
<evidence type="ECO:0000313" key="11">
    <source>
        <dbReference type="EMBL" id="TBT99991.1"/>
    </source>
</evidence>
<dbReference type="GO" id="GO:0005634">
    <property type="term" value="C:nucleus"/>
    <property type="evidence" value="ECO:0007669"/>
    <property type="project" value="UniProtKB-SubCell"/>
</dbReference>
<evidence type="ECO:0000256" key="2">
    <source>
        <dbReference type="ARBA" id="ARBA00022490"/>
    </source>
</evidence>
<feature type="domain" description="Gcp-like" evidence="10">
    <location>
        <begin position="25"/>
        <end position="319"/>
    </location>
</feature>
<dbReference type="VEuPathDB" id="MicrosporidiaDB:CWI37_1148p0010"/>
<dbReference type="InterPro" id="IPR017860">
    <property type="entry name" value="Peptidase_M22_CS"/>
</dbReference>
<name>A0A4Q9LWA0_9MICR</name>
<organism evidence="13 14">
    <name type="scientific">Hamiltosporidium tvaerminnensis</name>
    <dbReference type="NCBI Taxonomy" id="1176355"/>
    <lineage>
        <taxon>Eukaryota</taxon>
        <taxon>Fungi</taxon>
        <taxon>Fungi incertae sedis</taxon>
        <taxon>Microsporidia</taxon>
        <taxon>Dubosqiidae</taxon>
        <taxon>Hamiltosporidium</taxon>
    </lineage>
</organism>
<keyword evidence="5 9" id="KW-0479">Metal-binding</keyword>
<evidence type="ECO:0000313" key="15">
    <source>
        <dbReference type="Proteomes" id="UP000292362"/>
    </source>
</evidence>
<keyword evidence="14" id="KW-1185">Reference proteome</keyword>
<feature type="binding site" evidence="9">
    <location>
        <position position="112"/>
    </location>
    <ligand>
        <name>a divalent metal cation</name>
        <dbReference type="ChEBI" id="CHEBI:60240"/>
    </ligand>
</feature>
<evidence type="ECO:0000313" key="13">
    <source>
        <dbReference type="EMBL" id="TBU13013.1"/>
    </source>
</evidence>
<dbReference type="Proteomes" id="UP000292362">
    <property type="component" value="Unassembled WGS sequence"/>
</dbReference>
<dbReference type="Gene3D" id="3.30.420.40">
    <property type="match status" value="2"/>
</dbReference>
<keyword evidence="6 9" id="KW-0012">Acyltransferase</keyword>
<dbReference type="InterPro" id="IPR043129">
    <property type="entry name" value="ATPase_NBD"/>
</dbReference>
<dbReference type="GO" id="GO:0005737">
    <property type="term" value="C:cytoplasm"/>
    <property type="evidence" value="ECO:0007669"/>
    <property type="project" value="UniProtKB-SubCell"/>
</dbReference>
<dbReference type="GO" id="GO:0061711">
    <property type="term" value="F:tRNA N(6)-L-threonylcarbamoyladenine synthase activity"/>
    <property type="evidence" value="ECO:0007669"/>
    <property type="project" value="UniProtKB-EC"/>
</dbReference>
<keyword evidence="2 9" id="KW-0963">Cytoplasm</keyword>
<keyword evidence="9" id="KW-0539">Nucleus</keyword>
<comment type="caution">
    <text evidence="13">The sequence shown here is derived from an EMBL/GenBank/DDBJ whole genome shotgun (WGS) entry which is preliminary data.</text>
</comment>
<dbReference type="EMBL" id="PITK01000560">
    <property type="protein sequence ID" value="TBU13013.1"/>
    <property type="molecule type" value="Genomic_DNA"/>
</dbReference>
<feature type="binding site" evidence="9">
    <location>
        <position position="108"/>
    </location>
    <ligand>
        <name>a divalent metal cation</name>
        <dbReference type="ChEBI" id="CHEBI:60240"/>
    </ligand>
</feature>
<comment type="subcellular location">
    <subcellularLocation>
        <location evidence="9">Cytoplasm</location>
    </subcellularLocation>
    <subcellularLocation>
        <location evidence="9">Nucleus</location>
    </subcellularLocation>
</comment>